<comment type="similarity">
    <text evidence="2">Belongs to the TonB family.</text>
</comment>
<evidence type="ECO:0000256" key="8">
    <source>
        <dbReference type="ARBA" id="ARBA00022989"/>
    </source>
</evidence>
<dbReference type="NCBIfam" id="TIGR01352">
    <property type="entry name" value="tonB_Cterm"/>
    <property type="match status" value="1"/>
</dbReference>
<keyword evidence="4" id="KW-1003">Cell membrane</keyword>
<evidence type="ECO:0000256" key="9">
    <source>
        <dbReference type="ARBA" id="ARBA00023136"/>
    </source>
</evidence>
<dbReference type="InterPro" id="IPR037682">
    <property type="entry name" value="TonB_C"/>
</dbReference>
<evidence type="ECO:0000256" key="5">
    <source>
        <dbReference type="ARBA" id="ARBA00022519"/>
    </source>
</evidence>
<evidence type="ECO:0000313" key="13">
    <source>
        <dbReference type="EMBL" id="SMA49927.1"/>
    </source>
</evidence>
<keyword evidence="14" id="KW-1185">Reference proteome</keyword>
<feature type="compositionally biased region" description="Basic and acidic residues" evidence="10">
    <location>
        <begin position="60"/>
        <end position="79"/>
    </location>
</feature>
<keyword evidence="5" id="KW-0997">Cell inner membrane</keyword>
<dbReference type="GO" id="GO:0055085">
    <property type="term" value="P:transmembrane transport"/>
    <property type="evidence" value="ECO:0007669"/>
    <property type="project" value="InterPro"/>
</dbReference>
<protein>
    <submittedName>
        <fullName evidence="13">Transport protein TonB</fullName>
    </submittedName>
</protein>
<evidence type="ECO:0000256" key="3">
    <source>
        <dbReference type="ARBA" id="ARBA00022448"/>
    </source>
</evidence>
<proteinExistence type="inferred from homology"/>
<dbReference type="PANTHER" id="PTHR33446">
    <property type="entry name" value="PROTEIN TONB-RELATED"/>
    <property type="match status" value="1"/>
</dbReference>
<dbReference type="GO" id="GO:0015031">
    <property type="term" value="P:protein transport"/>
    <property type="evidence" value="ECO:0007669"/>
    <property type="project" value="UniProtKB-KW"/>
</dbReference>
<dbReference type="Pfam" id="PF03544">
    <property type="entry name" value="TonB_C"/>
    <property type="match status" value="1"/>
</dbReference>
<dbReference type="PROSITE" id="PS52015">
    <property type="entry name" value="TONB_CTD"/>
    <property type="match status" value="1"/>
</dbReference>
<accession>A0A1X7AR96</accession>
<keyword evidence="9 11" id="KW-0472">Membrane</keyword>
<feature type="domain" description="TonB C-terminal" evidence="12">
    <location>
        <begin position="122"/>
        <end position="214"/>
    </location>
</feature>
<keyword evidence="6 11" id="KW-0812">Transmembrane</keyword>
<reference evidence="13 14" key="1">
    <citation type="submission" date="2017-03" db="EMBL/GenBank/DDBJ databases">
        <authorList>
            <person name="Afonso C.L."/>
            <person name="Miller P.J."/>
            <person name="Scott M.A."/>
            <person name="Spackman E."/>
            <person name="Goraichik I."/>
            <person name="Dimitrov K.M."/>
            <person name="Suarez D.L."/>
            <person name="Swayne D.E."/>
        </authorList>
    </citation>
    <scope>NUCLEOTIDE SEQUENCE [LARGE SCALE GENOMIC DNA]</scope>
    <source>
        <strain evidence="13">SB41UT1</strain>
    </source>
</reference>
<dbReference type="GO" id="GO:0005886">
    <property type="term" value="C:plasma membrane"/>
    <property type="evidence" value="ECO:0007669"/>
    <property type="project" value="UniProtKB-SubCell"/>
</dbReference>
<keyword evidence="3" id="KW-0813">Transport</keyword>
<evidence type="ECO:0000256" key="6">
    <source>
        <dbReference type="ARBA" id="ARBA00022692"/>
    </source>
</evidence>
<comment type="subcellular location">
    <subcellularLocation>
        <location evidence="1">Cell inner membrane</location>
        <topology evidence="1">Single-pass membrane protein</topology>
        <orientation evidence="1">Periplasmic side</orientation>
    </subcellularLocation>
</comment>
<sequence>MSHWPQPTDGAAMKNLRILPSLALAVLVTGALLYLMHTLIDTGTPILDDRPSRKLADIYMPERKIENRTKEQRAEKPDSPEEPPPDFEPPAQTDFTPTQEAGNLAPPLAFDLDISLGTAISAADGEYLPVVKVNPVYPRRANSRGIEGYCIVEYTVTSNGSTRNPTAVDCAPKGVFESASIKAAARFKYKPRVVDGTPIEVPGVRNRFTFRLEN</sequence>
<organism evidence="13 14">
    <name type="scientific">Parendozoicomonas haliclonae</name>
    <dbReference type="NCBI Taxonomy" id="1960125"/>
    <lineage>
        <taxon>Bacteria</taxon>
        <taxon>Pseudomonadati</taxon>
        <taxon>Pseudomonadota</taxon>
        <taxon>Gammaproteobacteria</taxon>
        <taxon>Oceanospirillales</taxon>
        <taxon>Endozoicomonadaceae</taxon>
        <taxon>Parendozoicomonas</taxon>
    </lineage>
</organism>
<dbReference type="SUPFAM" id="SSF74653">
    <property type="entry name" value="TolA/TonB C-terminal domain"/>
    <property type="match status" value="1"/>
</dbReference>
<evidence type="ECO:0000259" key="12">
    <source>
        <dbReference type="PROSITE" id="PS52015"/>
    </source>
</evidence>
<evidence type="ECO:0000256" key="2">
    <source>
        <dbReference type="ARBA" id="ARBA00006555"/>
    </source>
</evidence>
<gene>
    <name evidence="13" type="ORF">EHSB41UT_03718</name>
</gene>
<dbReference type="InterPro" id="IPR051045">
    <property type="entry name" value="TonB-dependent_transducer"/>
</dbReference>
<dbReference type="Gene3D" id="3.30.1150.10">
    <property type="match status" value="1"/>
</dbReference>
<evidence type="ECO:0000313" key="14">
    <source>
        <dbReference type="Proteomes" id="UP000196573"/>
    </source>
</evidence>
<evidence type="ECO:0000256" key="1">
    <source>
        <dbReference type="ARBA" id="ARBA00004383"/>
    </source>
</evidence>
<evidence type="ECO:0000256" key="7">
    <source>
        <dbReference type="ARBA" id="ARBA00022927"/>
    </source>
</evidence>
<dbReference type="AlphaFoldDB" id="A0A1X7AR96"/>
<keyword evidence="8 11" id="KW-1133">Transmembrane helix</keyword>
<dbReference type="Proteomes" id="UP000196573">
    <property type="component" value="Unassembled WGS sequence"/>
</dbReference>
<evidence type="ECO:0000256" key="10">
    <source>
        <dbReference type="SAM" id="MobiDB-lite"/>
    </source>
</evidence>
<feature type="transmembrane region" description="Helical" evidence="11">
    <location>
        <begin position="21"/>
        <end position="40"/>
    </location>
</feature>
<dbReference type="EMBL" id="FWPT01000009">
    <property type="protein sequence ID" value="SMA49927.1"/>
    <property type="molecule type" value="Genomic_DNA"/>
</dbReference>
<dbReference type="InterPro" id="IPR006260">
    <property type="entry name" value="TonB/TolA_C"/>
</dbReference>
<name>A0A1X7AR96_9GAMM</name>
<evidence type="ECO:0000256" key="4">
    <source>
        <dbReference type="ARBA" id="ARBA00022475"/>
    </source>
</evidence>
<keyword evidence="7" id="KW-0653">Protein transport</keyword>
<feature type="region of interest" description="Disordered" evidence="10">
    <location>
        <begin position="60"/>
        <end position="102"/>
    </location>
</feature>
<evidence type="ECO:0000256" key="11">
    <source>
        <dbReference type="SAM" id="Phobius"/>
    </source>
</evidence>